<accession>A0ABV8VD01</accession>
<dbReference type="GO" id="GO:0016757">
    <property type="term" value="F:glycosyltransferase activity"/>
    <property type="evidence" value="ECO:0007669"/>
    <property type="project" value="UniProtKB-KW"/>
</dbReference>
<dbReference type="Pfam" id="PF00534">
    <property type="entry name" value="Glycos_transf_1"/>
    <property type="match status" value="1"/>
</dbReference>
<evidence type="ECO:0000313" key="5">
    <source>
        <dbReference type="EMBL" id="MFC4372955.1"/>
    </source>
</evidence>
<dbReference type="InterPro" id="IPR001296">
    <property type="entry name" value="Glyco_trans_1"/>
</dbReference>
<protein>
    <submittedName>
        <fullName evidence="5">Glycosyltransferase</fullName>
        <ecNumber evidence="5">2.4.-.-</ecNumber>
    </submittedName>
</protein>
<dbReference type="EMBL" id="JBHSDL010000002">
    <property type="protein sequence ID" value="MFC4372955.1"/>
    <property type="molecule type" value="Genomic_DNA"/>
</dbReference>
<keyword evidence="1 5" id="KW-0328">Glycosyltransferase</keyword>
<dbReference type="InterPro" id="IPR028098">
    <property type="entry name" value="Glyco_trans_4-like_N"/>
</dbReference>
<evidence type="ECO:0000259" key="3">
    <source>
        <dbReference type="Pfam" id="PF00534"/>
    </source>
</evidence>
<proteinExistence type="predicted"/>
<evidence type="ECO:0000313" key="6">
    <source>
        <dbReference type="Proteomes" id="UP001595844"/>
    </source>
</evidence>
<evidence type="ECO:0000259" key="4">
    <source>
        <dbReference type="Pfam" id="PF13439"/>
    </source>
</evidence>
<dbReference type="RefSeq" id="WP_378555470.1">
    <property type="nucleotide sequence ID" value="NZ_JBHSDL010000002.1"/>
</dbReference>
<keyword evidence="6" id="KW-1185">Reference proteome</keyword>
<organism evidence="5 6">
    <name type="scientific">Nocardia halotolerans</name>
    <dbReference type="NCBI Taxonomy" id="1755878"/>
    <lineage>
        <taxon>Bacteria</taxon>
        <taxon>Bacillati</taxon>
        <taxon>Actinomycetota</taxon>
        <taxon>Actinomycetes</taxon>
        <taxon>Mycobacteriales</taxon>
        <taxon>Nocardiaceae</taxon>
        <taxon>Nocardia</taxon>
    </lineage>
</organism>
<sequence length="404" mass="43491">MKIAMVSEHASPLATLGGVDAGGQNVHVAELSAALCRHGHDVTVYTRRESAQAPDTVTTAAGYRVVHVPAGPAQPLPKDELLPYMPEFGDFLREHWRDDRPDVVHAHFWMSGLAALAAARDTDVPVVQTFHALGVVKRRHQGAADTSPPDRLRLEQQVAEQADRIIATCTDEVFELARMGVPRSRTSVVPCGVDLEQFAPDGPRAARTAEHRIVSVGRLVPRKGFDIAVTALAELPVTELVLVGGPDDGRLAEDPEAQRLLALAADLEVGDRLHLLGQVPRTQMAPLLRSADVAVCTPWYEPFGITPLEAMACGVPVVAAAVGGLIDTVVDGDTGKLVPPRAPDRLAAAIRELLDAPALRRQYGAAGHDRVHSRYSWDRVAVETLRAYRRTAGGRVPGARRQAQ</sequence>
<keyword evidence="2 5" id="KW-0808">Transferase</keyword>
<feature type="domain" description="Glycosyl transferase family 1" evidence="3">
    <location>
        <begin position="209"/>
        <end position="367"/>
    </location>
</feature>
<dbReference type="Proteomes" id="UP001595844">
    <property type="component" value="Unassembled WGS sequence"/>
</dbReference>
<dbReference type="PANTHER" id="PTHR45947:SF3">
    <property type="entry name" value="SULFOQUINOVOSYL TRANSFERASE SQD2"/>
    <property type="match status" value="1"/>
</dbReference>
<evidence type="ECO:0000256" key="1">
    <source>
        <dbReference type="ARBA" id="ARBA00022676"/>
    </source>
</evidence>
<dbReference type="SUPFAM" id="SSF53756">
    <property type="entry name" value="UDP-Glycosyltransferase/glycogen phosphorylase"/>
    <property type="match status" value="1"/>
</dbReference>
<dbReference type="Gene3D" id="3.40.50.2000">
    <property type="entry name" value="Glycogen Phosphorylase B"/>
    <property type="match status" value="2"/>
</dbReference>
<comment type="caution">
    <text evidence="5">The sequence shown here is derived from an EMBL/GenBank/DDBJ whole genome shotgun (WGS) entry which is preliminary data.</text>
</comment>
<dbReference type="Pfam" id="PF13439">
    <property type="entry name" value="Glyco_transf_4"/>
    <property type="match status" value="1"/>
</dbReference>
<dbReference type="InterPro" id="IPR050194">
    <property type="entry name" value="Glycosyltransferase_grp1"/>
</dbReference>
<dbReference type="EC" id="2.4.-.-" evidence="5"/>
<name>A0ABV8VD01_9NOCA</name>
<gene>
    <name evidence="5" type="ORF">ACFO5K_02475</name>
</gene>
<feature type="domain" description="Glycosyltransferase subfamily 4-like N-terminal" evidence="4">
    <location>
        <begin position="22"/>
        <end position="197"/>
    </location>
</feature>
<dbReference type="PANTHER" id="PTHR45947">
    <property type="entry name" value="SULFOQUINOVOSYL TRANSFERASE SQD2"/>
    <property type="match status" value="1"/>
</dbReference>
<evidence type="ECO:0000256" key="2">
    <source>
        <dbReference type="ARBA" id="ARBA00022679"/>
    </source>
</evidence>
<reference evidence="6" key="1">
    <citation type="journal article" date="2019" name="Int. J. Syst. Evol. Microbiol.">
        <title>The Global Catalogue of Microorganisms (GCM) 10K type strain sequencing project: providing services to taxonomists for standard genome sequencing and annotation.</title>
        <authorList>
            <consortium name="The Broad Institute Genomics Platform"/>
            <consortium name="The Broad Institute Genome Sequencing Center for Infectious Disease"/>
            <person name="Wu L."/>
            <person name="Ma J."/>
        </authorList>
    </citation>
    <scope>NUCLEOTIDE SEQUENCE [LARGE SCALE GENOMIC DNA]</scope>
    <source>
        <strain evidence="6">IBRC-M 10490</strain>
    </source>
</reference>